<dbReference type="SUPFAM" id="SSF50022">
    <property type="entry name" value="ISP domain"/>
    <property type="match status" value="1"/>
</dbReference>
<reference evidence="8 9" key="1">
    <citation type="submission" date="2017-07" db="EMBL/GenBank/DDBJ databases">
        <authorList>
            <person name="Sun Z.S."/>
            <person name="Albrecht U."/>
            <person name="Echele G."/>
            <person name="Lee C.C."/>
        </authorList>
    </citation>
    <scope>NUCLEOTIDE SEQUENCE [LARGE SCALE GENOMIC DNA]</scope>
    <source>
        <strain evidence="8 9">DSM 14827</strain>
    </source>
</reference>
<dbReference type="PROSITE" id="PS51296">
    <property type="entry name" value="RIESKE"/>
    <property type="match status" value="1"/>
</dbReference>
<evidence type="ECO:0000256" key="6">
    <source>
        <dbReference type="ARBA" id="ARBA00038001"/>
    </source>
</evidence>
<evidence type="ECO:0000256" key="5">
    <source>
        <dbReference type="ARBA" id="ARBA00034078"/>
    </source>
</evidence>
<keyword evidence="4" id="KW-0411">Iron-sulfur</keyword>
<dbReference type="InterPro" id="IPR017941">
    <property type="entry name" value="Rieske_2Fe-2S"/>
</dbReference>
<dbReference type="NCBIfam" id="TIGR02377">
    <property type="entry name" value="MocE_fam_FeS"/>
    <property type="match status" value="1"/>
</dbReference>
<keyword evidence="2" id="KW-0479">Metal-binding</keyword>
<feature type="domain" description="Rieske" evidence="7">
    <location>
        <begin position="5"/>
        <end position="100"/>
    </location>
</feature>
<dbReference type="CDD" id="cd03528">
    <property type="entry name" value="Rieske_RO_ferredoxin"/>
    <property type="match status" value="1"/>
</dbReference>
<dbReference type="Gene3D" id="2.102.10.10">
    <property type="entry name" value="Rieske [2Fe-2S] iron-sulphur domain"/>
    <property type="match status" value="1"/>
</dbReference>
<protein>
    <submittedName>
        <fullName evidence="8">Rieske [2Fe-2S] domain protein, MocE subfamily</fullName>
    </submittedName>
</protein>
<keyword evidence="9" id="KW-1185">Reference proteome</keyword>
<evidence type="ECO:0000256" key="1">
    <source>
        <dbReference type="ARBA" id="ARBA00022714"/>
    </source>
</evidence>
<dbReference type="InterPro" id="IPR012747">
    <property type="entry name" value="MocE_2FeS"/>
</dbReference>
<dbReference type="GO" id="GO:0046872">
    <property type="term" value="F:metal ion binding"/>
    <property type="evidence" value="ECO:0007669"/>
    <property type="project" value="UniProtKB-KW"/>
</dbReference>
<dbReference type="OrthoDB" id="9794175at2"/>
<evidence type="ECO:0000313" key="8">
    <source>
        <dbReference type="EMBL" id="SNT76606.1"/>
    </source>
</evidence>
<accession>A0A239Q2V7</accession>
<organism evidence="8 9">
    <name type="scientific">Paracoccus seriniphilus</name>
    <dbReference type="NCBI Taxonomy" id="184748"/>
    <lineage>
        <taxon>Bacteria</taxon>
        <taxon>Pseudomonadati</taxon>
        <taxon>Pseudomonadota</taxon>
        <taxon>Alphaproteobacteria</taxon>
        <taxon>Rhodobacterales</taxon>
        <taxon>Paracoccaceae</taxon>
        <taxon>Paracoccus</taxon>
    </lineage>
</organism>
<dbReference type="PANTHER" id="PTHR21496:SF0">
    <property type="entry name" value="RIESKE DOMAIN-CONTAINING PROTEIN"/>
    <property type="match status" value="1"/>
</dbReference>
<comment type="cofactor">
    <cofactor evidence="5">
        <name>[2Fe-2S] cluster</name>
        <dbReference type="ChEBI" id="CHEBI:190135"/>
    </cofactor>
</comment>
<evidence type="ECO:0000256" key="2">
    <source>
        <dbReference type="ARBA" id="ARBA00022723"/>
    </source>
</evidence>
<dbReference type="PANTHER" id="PTHR21496">
    <property type="entry name" value="FERREDOXIN-RELATED"/>
    <property type="match status" value="1"/>
</dbReference>
<evidence type="ECO:0000256" key="3">
    <source>
        <dbReference type="ARBA" id="ARBA00023004"/>
    </source>
</evidence>
<evidence type="ECO:0000259" key="7">
    <source>
        <dbReference type="PROSITE" id="PS51296"/>
    </source>
</evidence>
<proteinExistence type="inferred from homology"/>
<sequence>MTDWVYACAASDIDQEDLIRWDYHGKSYAIYNTERGFFATDGMCTHEAQHLEDGLVTGMVIECPLHQGRFDILTGKALSAPVCVDLQTYPVKVEAGRIYVKI</sequence>
<evidence type="ECO:0000256" key="4">
    <source>
        <dbReference type="ARBA" id="ARBA00023014"/>
    </source>
</evidence>
<keyword evidence="3" id="KW-0408">Iron</keyword>
<dbReference type="InterPro" id="IPR036922">
    <property type="entry name" value="Rieske_2Fe-2S_sf"/>
</dbReference>
<dbReference type="EMBL" id="FZQB01000023">
    <property type="protein sequence ID" value="SNT76606.1"/>
    <property type="molecule type" value="Genomic_DNA"/>
</dbReference>
<keyword evidence="1" id="KW-0001">2Fe-2S</keyword>
<gene>
    <name evidence="8" type="ORF">SAMN05444959_1231</name>
</gene>
<dbReference type="RefSeq" id="WP_089345950.1">
    <property type="nucleotide sequence ID" value="NZ_CP067130.1"/>
</dbReference>
<dbReference type="AlphaFoldDB" id="A0A239Q2V7"/>
<dbReference type="GO" id="GO:0051537">
    <property type="term" value="F:2 iron, 2 sulfur cluster binding"/>
    <property type="evidence" value="ECO:0007669"/>
    <property type="project" value="UniProtKB-KW"/>
</dbReference>
<dbReference type="Pfam" id="PF00355">
    <property type="entry name" value="Rieske"/>
    <property type="match status" value="1"/>
</dbReference>
<dbReference type="Proteomes" id="UP000198307">
    <property type="component" value="Unassembled WGS sequence"/>
</dbReference>
<comment type="similarity">
    <text evidence="6">Belongs to the bacterial ring-hydroxylating dioxygenase ferredoxin component family.</text>
</comment>
<name>A0A239Q2V7_9RHOB</name>
<evidence type="ECO:0000313" key="9">
    <source>
        <dbReference type="Proteomes" id="UP000198307"/>
    </source>
</evidence>